<proteinExistence type="predicted"/>
<reference evidence="2" key="1">
    <citation type="submission" date="2016-04" db="EMBL/GenBank/DDBJ databases">
        <authorList>
            <person name="Chen L."/>
            <person name="Zhuang W."/>
            <person name="Wang G."/>
        </authorList>
    </citation>
    <scope>NUCLEOTIDE SEQUENCE [LARGE SCALE GENOMIC DNA]</scope>
    <source>
        <strain evidence="2">17621</strain>
    </source>
</reference>
<dbReference type="Gene3D" id="1.10.10.10">
    <property type="entry name" value="Winged helix-like DNA-binding domain superfamily/Winged helix DNA-binding domain"/>
    <property type="match status" value="1"/>
</dbReference>
<dbReference type="STRING" id="354355.SAMN05660816_03099"/>
<dbReference type="InterPro" id="IPR036390">
    <property type="entry name" value="WH_DNA-bd_sf"/>
</dbReference>
<sequence>MFSKTCEYAIRGVIFIAQKTADGSRIGIKEVAAGIDSPEHFIAKILQELSRKGIIQSQKGPTGGFYLDAQSRKHTLADIVHVIDGDQIFTGCGLGLKQCSETKPCPLHNEFKKIRDAISKLLRSTHLGEFSEQLEHKLVFLKR</sequence>
<dbReference type="PROSITE" id="PS01332">
    <property type="entry name" value="HTH_RRF2_1"/>
    <property type="match status" value="1"/>
</dbReference>
<dbReference type="PANTHER" id="PTHR33221">
    <property type="entry name" value="WINGED HELIX-TURN-HELIX TRANSCRIPTIONAL REGULATOR, RRF2 FAMILY"/>
    <property type="match status" value="1"/>
</dbReference>
<dbReference type="InterPro" id="IPR030489">
    <property type="entry name" value="TR_Rrf2-type_CS"/>
</dbReference>
<keyword evidence="2" id="KW-1185">Reference proteome</keyword>
<evidence type="ECO:0000313" key="2">
    <source>
        <dbReference type="Proteomes" id="UP000192610"/>
    </source>
</evidence>
<dbReference type="GO" id="GO:0003700">
    <property type="term" value="F:DNA-binding transcription factor activity"/>
    <property type="evidence" value="ECO:0007669"/>
    <property type="project" value="TreeGrafter"/>
</dbReference>
<protein>
    <submittedName>
        <fullName evidence="1">Rrf2 family transcriptional regulator</fullName>
    </submittedName>
</protein>
<dbReference type="PANTHER" id="PTHR33221:SF15">
    <property type="entry name" value="HTH-TYPE TRANSCRIPTIONAL REGULATOR YWGB-RELATED"/>
    <property type="match status" value="1"/>
</dbReference>
<organism evidence="1 2">
    <name type="scientific">Niastella yeongjuensis</name>
    <dbReference type="NCBI Taxonomy" id="354355"/>
    <lineage>
        <taxon>Bacteria</taxon>
        <taxon>Pseudomonadati</taxon>
        <taxon>Bacteroidota</taxon>
        <taxon>Chitinophagia</taxon>
        <taxon>Chitinophagales</taxon>
        <taxon>Chitinophagaceae</taxon>
        <taxon>Niastella</taxon>
    </lineage>
</organism>
<dbReference type="PROSITE" id="PS51197">
    <property type="entry name" value="HTH_RRF2_2"/>
    <property type="match status" value="1"/>
</dbReference>
<comment type="caution">
    <text evidence="1">The sequence shown here is derived from an EMBL/GenBank/DDBJ whole genome shotgun (WGS) entry which is preliminary data.</text>
</comment>
<name>A0A1V9E9X5_9BACT</name>
<dbReference type="GO" id="GO:0005829">
    <property type="term" value="C:cytosol"/>
    <property type="evidence" value="ECO:0007669"/>
    <property type="project" value="TreeGrafter"/>
</dbReference>
<dbReference type="AlphaFoldDB" id="A0A1V9E9X5"/>
<gene>
    <name evidence="1" type="ORF">A4H97_12160</name>
</gene>
<evidence type="ECO:0000313" key="1">
    <source>
        <dbReference type="EMBL" id="OQP42899.1"/>
    </source>
</evidence>
<accession>A0A1V9E9X5</accession>
<dbReference type="EMBL" id="LVXG01000056">
    <property type="protein sequence ID" value="OQP42899.1"/>
    <property type="molecule type" value="Genomic_DNA"/>
</dbReference>
<dbReference type="RefSeq" id="WP_081203619.1">
    <property type="nucleotide sequence ID" value="NZ_FOCZ01000005.1"/>
</dbReference>
<dbReference type="InterPro" id="IPR036388">
    <property type="entry name" value="WH-like_DNA-bd_sf"/>
</dbReference>
<dbReference type="OrthoDB" id="9808360at2"/>
<dbReference type="InterPro" id="IPR000944">
    <property type="entry name" value="Tscrpt_reg_Rrf2"/>
</dbReference>
<dbReference type="SUPFAM" id="SSF46785">
    <property type="entry name" value="Winged helix' DNA-binding domain"/>
    <property type="match status" value="1"/>
</dbReference>
<dbReference type="Proteomes" id="UP000192610">
    <property type="component" value="Unassembled WGS sequence"/>
</dbReference>
<dbReference type="NCBIfam" id="TIGR00738">
    <property type="entry name" value="rrf2_super"/>
    <property type="match status" value="1"/>
</dbReference>
<dbReference type="Pfam" id="PF02082">
    <property type="entry name" value="Rrf2"/>
    <property type="match status" value="1"/>
</dbReference>